<dbReference type="AlphaFoldDB" id="A0A6M6E4M1"/>
<protein>
    <submittedName>
        <fullName evidence="3">Transglycosylase SLT domain-containing protein</fullName>
    </submittedName>
</protein>
<dbReference type="SUPFAM" id="SSF53955">
    <property type="entry name" value="Lysozyme-like"/>
    <property type="match status" value="1"/>
</dbReference>
<keyword evidence="3" id="KW-0614">Plasmid</keyword>
<dbReference type="Proteomes" id="UP000501076">
    <property type="component" value="Plasmid pFDU301A"/>
</dbReference>
<name>A0A6M6E4M1_PRIMG</name>
<sequence length="265" mass="28784">MDITNIQTPLSELDISALKTALSNKNVQEGEFENIINAVTETAETLAGNYKSEHNLFPEHNFKKIAFQQVVDDINNKQITGDESAVTNESTKNSTANNNFSTLSNVEPNNSSNTSNIMKTNITTPDTTAVSKTSSNASIKQISGNIAYDPTISEMAQKYNVPFDLIKAVINAESSFNSNATSSTGAMGLMQLMPSTAKWLGVSNAYNARENIEGGAKYLSYLLNRFNGDLKLAVAAYNAGPGNVEKYKGIPPFQETQNYVKKILT</sequence>
<dbReference type="PANTHER" id="PTHR37423:SF2">
    <property type="entry name" value="MEMBRANE-BOUND LYTIC MUREIN TRANSGLYCOSYLASE C"/>
    <property type="match status" value="1"/>
</dbReference>
<dbReference type="RefSeq" id="WP_171778100.1">
    <property type="nucleotide sequence ID" value="NZ_CP045273.1"/>
</dbReference>
<feature type="domain" description="Transglycosylase SLT" evidence="2">
    <location>
        <begin position="152"/>
        <end position="259"/>
    </location>
</feature>
<geneLocation type="plasmid" evidence="4">
    <name>pfdu301a</name>
</geneLocation>
<evidence type="ECO:0000256" key="1">
    <source>
        <dbReference type="SAM" id="MobiDB-lite"/>
    </source>
</evidence>
<dbReference type="CDD" id="cd00254">
    <property type="entry name" value="LT-like"/>
    <property type="match status" value="1"/>
</dbReference>
<dbReference type="InterPro" id="IPR023346">
    <property type="entry name" value="Lysozyme-like_dom_sf"/>
</dbReference>
<dbReference type="Pfam" id="PF01464">
    <property type="entry name" value="SLT"/>
    <property type="match status" value="1"/>
</dbReference>
<dbReference type="PANTHER" id="PTHR37423">
    <property type="entry name" value="SOLUBLE LYTIC MUREIN TRANSGLYCOSYLASE-RELATED"/>
    <property type="match status" value="1"/>
</dbReference>
<dbReference type="EMBL" id="CP045273">
    <property type="protein sequence ID" value="QJX80119.1"/>
    <property type="molecule type" value="Genomic_DNA"/>
</dbReference>
<accession>A0A6M6E4M1</accession>
<evidence type="ECO:0000259" key="2">
    <source>
        <dbReference type="Pfam" id="PF01464"/>
    </source>
</evidence>
<gene>
    <name evidence="3" type="ORF">FDZ14_28905</name>
</gene>
<dbReference type="Gene3D" id="1.10.530.10">
    <property type="match status" value="1"/>
</dbReference>
<reference evidence="3 4" key="1">
    <citation type="submission" date="2019-10" db="EMBL/GenBank/DDBJ databases">
        <title>Complete genome sequences for adaption low water activity.</title>
        <authorList>
            <person name="Zhao L."/>
            <person name="Zhong J."/>
        </authorList>
    </citation>
    <scope>NUCLEOTIDE SEQUENCE [LARGE SCALE GENOMIC DNA]</scope>
    <source>
        <strain evidence="3 4">FDU301</strain>
        <plasmid evidence="4">pfdu301a</plasmid>
    </source>
</reference>
<dbReference type="InterPro" id="IPR008258">
    <property type="entry name" value="Transglycosylase_SLT_dom_1"/>
</dbReference>
<organism evidence="3 4">
    <name type="scientific">Priestia megaterium</name>
    <name type="common">Bacillus megaterium</name>
    <dbReference type="NCBI Taxonomy" id="1404"/>
    <lineage>
        <taxon>Bacteria</taxon>
        <taxon>Bacillati</taxon>
        <taxon>Bacillota</taxon>
        <taxon>Bacilli</taxon>
        <taxon>Bacillales</taxon>
        <taxon>Bacillaceae</taxon>
        <taxon>Priestia</taxon>
    </lineage>
</organism>
<feature type="region of interest" description="Disordered" evidence="1">
    <location>
        <begin position="88"/>
        <end position="121"/>
    </location>
</feature>
<evidence type="ECO:0000313" key="4">
    <source>
        <dbReference type="Proteomes" id="UP000501076"/>
    </source>
</evidence>
<evidence type="ECO:0000313" key="3">
    <source>
        <dbReference type="EMBL" id="QJX80119.1"/>
    </source>
</evidence>
<proteinExistence type="predicted"/>